<feature type="short sequence motif" description="Q motif" evidence="11">
    <location>
        <begin position="27"/>
        <end position="55"/>
    </location>
</feature>
<dbReference type="InterPro" id="IPR014001">
    <property type="entry name" value="Helicase_ATP-bd"/>
</dbReference>
<dbReference type="EC" id="3.6.4.13" evidence="10"/>
<dbReference type="Pfam" id="PF03880">
    <property type="entry name" value="DbpA"/>
    <property type="match status" value="1"/>
</dbReference>
<keyword evidence="6 10" id="KW-0067">ATP-binding</keyword>
<dbReference type="InterPro" id="IPR011545">
    <property type="entry name" value="DEAD/DEAH_box_helicase_dom"/>
</dbReference>
<dbReference type="AlphaFoldDB" id="A0A4S4B185"/>
<keyword evidence="7 10" id="KW-0694">RNA-binding</keyword>
<dbReference type="InterPro" id="IPR028618">
    <property type="entry name" value="DEAD_helicase_DeaD"/>
</dbReference>
<dbReference type="FunFam" id="3.40.50.300:FF:000108">
    <property type="entry name" value="ATP-dependent RNA helicase RhlE"/>
    <property type="match status" value="1"/>
</dbReference>
<dbReference type="InterPro" id="IPR005580">
    <property type="entry name" value="DbpA/CsdA_RNA-bd_dom"/>
</dbReference>
<feature type="domain" description="DEAD-box RNA helicase Q" evidence="15">
    <location>
        <begin position="27"/>
        <end position="55"/>
    </location>
</feature>
<dbReference type="InterPro" id="IPR014014">
    <property type="entry name" value="RNA_helicase_DEAD_Q_motif"/>
</dbReference>
<evidence type="ECO:0000256" key="1">
    <source>
        <dbReference type="ARBA" id="ARBA00004496"/>
    </source>
</evidence>
<keyword evidence="5 10" id="KW-0347">Helicase</keyword>
<dbReference type="InterPro" id="IPR044742">
    <property type="entry name" value="DEAD/DEAH_RhlB"/>
</dbReference>
<dbReference type="CDD" id="cd12499">
    <property type="entry name" value="RRM_EcCsdA_like"/>
    <property type="match status" value="1"/>
</dbReference>
<evidence type="ECO:0000256" key="10">
    <source>
        <dbReference type="HAMAP-Rule" id="MF_00964"/>
    </source>
</evidence>
<dbReference type="HAMAP" id="MF_00964">
    <property type="entry name" value="DEAD_helicase_DeaD"/>
    <property type="match status" value="1"/>
</dbReference>
<comment type="catalytic activity">
    <reaction evidence="9 10">
        <text>ATP + H2O = ADP + phosphate + H(+)</text>
        <dbReference type="Rhea" id="RHEA:13065"/>
        <dbReference type="ChEBI" id="CHEBI:15377"/>
        <dbReference type="ChEBI" id="CHEBI:15378"/>
        <dbReference type="ChEBI" id="CHEBI:30616"/>
        <dbReference type="ChEBI" id="CHEBI:43474"/>
        <dbReference type="ChEBI" id="CHEBI:456216"/>
        <dbReference type="EC" id="3.6.4.13"/>
    </reaction>
</comment>
<dbReference type="GO" id="GO:0000027">
    <property type="term" value="P:ribosomal large subunit assembly"/>
    <property type="evidence" value="ECO:0007669"/>
    <property type="project" value="UniProtKB-UniRule"/>
</dbReference>
<dbReference type="GO" id="GO:0070417">
    <property type="term" value="P:cellular response to cold"/>
    <property type="evidence" value="ECO:0007669"/>
    <property type="project" value="InterPro"/>
</dbReference>
<dbReference type="InterPro" id="IPR027417">
    <property type="entry name" value="P-loop_NTPase"/>
</dbReference>
<dbReference type="GO" id="GO:0005829">
    <property type="term" value="C:cytosol"/>
    <property type="evidence" value="ECO:0007669"/>
    <property type="project" value="TreeGrafter"/>
</dbReference>
<sequence length="644" mass="71760">MDRPSALCHTETSSAPRTAPMTTAPTASFRDLDLPAALLSALTEVGYETPSPIQAACIPHLLAGHDLLGEAQTGTGKTAAFALPALARLDLNNNRPQVLVLAPTRELAIQVAEAFQKYAHHMPGFHVLPIYGGQSMVVQLRQLKRGAHVVVGTPGRIMDHLERGSLNLDGLRTLVLDEADEMLRMGFIDDVEWILEHTPAERQTALFSATMPEAIRRVAHQHLREPREVKIRAATSTVAAIRQRYWQVRGVDKLDALTRILEVEDDFDAAIVFVRTKTATVELADRLEARGHAAAALNGDMTQGLREQVIERLKGGSLDIVVATDVAARGIDVPRISHVINYDIPYDTEAYVHRIGRTGRAGRQGTAILFVAPRETRMLKTIERATRQPIEAISLPTREAVADRREAQFRQQIIETLEKEDLSFFAEVIARIEEEEGLDPHQIAAALAALATRERPLRIEESGRGWALATAPQDERRERAPRENRENREEILTRRRAFSEGLLTRYRIEVGRQHGVTPKEIVGAIANEGGIEGRYIGQIHLFDEYSTVELPKGLQGEMLGALKRIRVRQRPLAIRALAEGEGEAPRERARPAPRQYDGERPQRKYAERTEGAKRPWDGERRSPSRKPAGDRPPPKTHRKGGQKP</sequence>
<dbReference type="PROSITE" id="PS51195">
    <property type="entry name" value="Q_MOTIF"/>
    <property type="match status" value="1"/>
</dbReference>
<evidence type="ECO:0000256" key="12">
    <source>
        <dbReference type="SAM" id="MobiDB-lite"/>
    </source>
</evidence>
<comment type="similarity">
    <text evidence="10">Belongs to the DEAD box helicase family. DeaD/CsdA subfamily.</text>
</comment>
<keyword evidence="4 10" id="KW-0378">Hydrolase</keyword>
<feature type="domain" description="Helicase C-terminal" evidence="14">
    <location>
        <begin position="256"/>
        <end position="401"/>
    </location>
</feature>
<evidence type="ECO:0000256" key="2">
    <source>
        <dbReference type="ARBA" id="ARBA00022490"/>
    </source>
</evidence>
<dbReference type="PANTHER" id="PTHR47963">
    <property type="entry name" value="DEAD-BOX ATP-DEPENDENT RNA HELICASE 47, MITOCHONDRIAL"/>
    <property type="match status" value="1"/>
</dbReference>
<evidence type="ECO:0000256" key="7">
    <source>
        <dbReference type="ARBA" id="ARBA00022884"/>
    </source>
</evidence>
<evidence type="ECO:0000256" key="3">
    <source>
        <dbReference type="ARBA" id="ARBA00022741"/>
    </source>
</evidence>
<dbReference type="InterPro" id="IPR001650">
    <property type="entry name" value="Helicase_C-like"/>
</dbReference>
<dbReference type="OrthoDB" id="5297934at2"/>
<evidence type="ECO:0000313" key="16">
    <source>
        <dbReference type="EMBL" id="THF66199.1"/>
    </source>
</evidence>
<evidence type="ECO:0000259" key="13">
    <source>
        <dbReference type="PROSITE" id="PS51192"/>
    </source>
</evidence>
<dbReference type="SUPFAM" id="SSF52540">
    <property type="entry name" value="P-loop containing nucleoside triphosphate hydrolases"/>
    <property type="match status" value="1"/>
</dbReference>
<keyword evidence="8 10" id="KW-0346">Stress response</keyword>
<name>A0A4S4B185_9RHOO</name>
<keyword evidence="17" id="KW-1185">Reference proteome</keyword>
<dbReference type="Pfam" id="PF00271">
    <property type="entry name" value="Helicase_C"/>
    <property type="match status" value="1"/>
</dbReference>
<feature type="region of interest" description="Disordered" evidence="12">
    <location>
        <begin position="578"/>
        <end position="644"/>
    </location>
</feature>
<accession>A0A4S4B185</accession>
<evidence type="ECO:0000256" key="9">
    <source>
        <dbReference type="ARBA" id="ARBA00047984"/>
    </source>
</evidence>
<feature type="compositionally biased region" description="Basic residues" evidence="12">
    <location>
        <begin position="634"/>
        <end position="644"/>
    </location>
</feature>
<dbReference type="EMBL" id="SSOC01000002">
    <property type="protein sequence ID" value="THF66199.1"/>
    <property type="molecule type" value="Genomic_DNA"/>
</dbReference>
<dbReference type="PANTHER" id="PTHR47963:SF8">
    <property type="entry name" value="ATP-DEPENDENT RNA HELICASE DEAD"/>
    <property type="match status" value="1"/>
</dbReference>
<dbReference type="PROSITE" id="PS00039">
    <property type="entry name" value="DEAD_ATP_HELICASE"/>
    <property type="match status" value="1"/>
</dbReference>
<feature type="compositionally biased region" description="Low complexity" evidence="12">
    <location>
        <begin position="12"/>
        <end position="25"/>
    </location>
</feature>
<dbReference type="InterPro" id="IPR057325">
    <property type="entry name" value="DeaD_dimer"/>
</dbReference>
<feature type="compositionally biased region" description="Basic and acidic residues" evidence="12">
    <location>
        <begin position="583"/>
        <end position="633"/>
    </location>
</feature>
<dbReference type="CDD" id="cd00268">
    <property type="entry name" value="DEADc"/>
    <property type="match status" value="1"/>
</dbReference>
<feature type="compositionally biased region" description="Basic and acidic residues" evidence="12">
    <location>
        <begin position="473"/>
        <end position="487"/>
    </location>
</feature>
<keyword evidence="3 10" id="KW-0547">Nucleotide-binding</keyword>
<evidence type="ECO:0000256" key="8">
    <source>
        <dbReference type="ARBA" id="ARBA00023016"/>
    </source>
</evidence>
<evidence type="ECO:0000256" key="4">
    <source>
        <dbReference type="ARBA" id="ARBA00022801"/>
    </source>
</evidence>
<proteinExistence type="inferred from homology"/>
<evidence type="ECO:0000313" key="17">
    <source>
        <dbReference type="Proteomes" id="UP000308430"/>
    </source>
</evidence>
<dbReference type="GO" id="GO:0005840">
    <property type="term" value="C:ribosome"/>
    <property type="evidence" value="ECO:0007669"/>
    <property type="project" value="TreeGrafter"/>
</dbReference>
<feature type="region of interest" description="Disordered" evidence="12">
    <location>
        <begin position="468"/>
        <end position="487"/>
    </location>
</feature>
<dbReference type="FunFam" id="3.30.70.330:FF:000068">
    <property type="entry name" value="ATP-dependent RNA helicase DeaD"/>
    <property type="match status" value="1"/>
</dbReference>
<dbReference type="GO" id="GO:0033592">
    <property type="term" value="F:RNA strand annealing activity"/>
    <property type="evidence" value="ECO:0007669"/>
    <property type="project" value="TreeGrafter"/>
</dbReference>
<dbReference type="Gene3D" id="3.30.70.330">
    <property type="match status" value="1"/>
</dbReference>
<reference evidence="16 17" key="1">
    <citation type="submission" date="2019-04" db="EMBL/GenBank/DDBJ databases">
        <title>Azoarcus nasutitermitis sp. nov. isolated from termite nest.</title>
        <authorList>
            <person name="Lin S.-Y."/>
            <person name="Hameed A."/>
            <person name="Hsu Y.-H."/>
            <person name="Young C.-C."/>
        </authorList>
    </citation>
    <scope>NUCLEOTIDE SEQUENCE [LARGE SCALE GENOMIC DNA]</scope>
    <source>
        <strain evidence="16 17">CC-YHH838</strain>
    </source>
</reference>
<keyword evidence="2 10" id="KW-0963">Cytoplasm</keyword>
<dbReference type="InterPro" id="IPR000629">
    <property type="entry name" value="RNA-helicase_DEAD-box_CS"/>
</dbReference>
<protein>
    <recommendedName>
        <fullName evidence="10">ATP-dependent RNA helicase DeaD</fullName>
        <ecNumber evidence="10">3.6.4.13</ecNumber>
    </recommendedName>
    <alternativeName>
        <fullName evidence="10">Cold-shock DEAD box protein A</fullName>
    </alternativeName>
</protein>
<dbReference type="GO" id="GO:0005524">
    <property type="term" value="F:ATP binding"/>
    <property type="evidence" value="ECO:0007669"/>
    <property type="project" value="UniProtKB-UniRule"/>
</dbReference>
<comment type="subcellular location">
    <subcellularLocation>
        <location evidence="1 10">Cytoplasm</location>
    </subcellularLocation>
</comment>
<evidence type="ECO:0000259" key="15">
    <source>
        <dbReference type="PROSITE" id="PS51195"/>
    </source>
</evidence>
<dbReference type="PROSITE" id="PS51194">
    <property type="entry name" value="HELICASE_CTER"/>
    <property type="match status" value="1"/>
</dbReference>
<organism evidence="16 17">
    <name type="scientific">Pseudothauera nasutitermitis</name>
    <dbReference type="NCBI Taxonomy" id="2565930"/>
    <lineage>
        <taxon>Bacteria</taxon>
        <taxon>Pseudomonadati</taxon>
        <taxon>Pseudomonadota</taxon>
        <taxon>Betaproteobacteria</taxon>
        <taxon>Rhodocyclales</taxon>
        <taxon>Zoogloeaceae</taxon>
        <taxon>Pseudothauera</taxon>
    </lineage>
</organism>
<comment type="function">
    <text evidence="10">DEAD-box RNA helicase involved in various cellular processes at low temperature, including ribosome biogenesis, mRNA degradation and translation initiation.</text>
</comment>
<dbReference type="Pfam" id="PF00270">
    <property type="entry name" value="DEAD"/>
    <property type="match status" value="1"/>
</dbReference>
<dbReference type="GO" id="GO:0003724">
    <property type="term" value="F:RNA helicase activity"/>
    <property type="evidence" value="ECO:0007669"/>
    <property type="project" value="UniProtKB-UniRule"/>
</dbReference>
<comment type="caution">
    <text evidence="16">The sequence shown here is derived from an EMBL/GenBank/DDBJ whole genome shotgun (WGS) entry which is preliminary data.</text>
</comment>
<feature type="domain" description="Helicase ATP-binding" evidence="13">
    <location>
        <begin position="58"/>
        <end position="229"/>
    </location>
</feature>
<dbReference type="Pfam" id="PF25399">
    <property type="entry name" value="DeaD_dimer"/>
    <property type="match status" value="1"/>
</dbReference>
<dbReference type="SMART" id="SM00490">
    <property type="entry name" value="HELICc"/>
    <property type="match status" value="1"/>
</dbReference>
<dbReference type="InterPro" id="IPR034415">
    <property type="entry name" value="CsdA_RRM"/>
</dbReference>
<evidence type="ECO:0000256" key="6">
    <source>
        <dbReference type="ARBA" id="ARBA00022840"/>
    </source>
</evidence>
<dbReference type="InterPro" id="IPR050547">
    <property type="entry name" value="DEAD_box_RNA_helicases"/>
</dbReference>
<dbReference type="SMART" id="SM00487">
    <property type="entry name" value="DEXDc"/>
    <property type="match status" value="1"/>
</dbReference>
<feature type="region of interest" description="Disordered" evidence="12">
    <location>
        <begin position="1"/>
        <end position="25"/>
    </location>
</feature>
<dbReference type="Proteomes" id="UP000308430">
    <property type="component" value="Unassembled WGS sequence"/>
</dbReference>
<evidence type="ECO:0000256" key="11">
    <source>
        <dbReference type="PROSITE-ProRule" id="PRU00552"/>
    </source>
</evidence>
<dbReference type="Gene3D" id="3.40.50.300">
    <property type="entry name" value="P-loop containing nucleotide triphosphate hydrolases"/>
    <property type="match status" value="2"/>
</dbReference>
<evidence type="ECO:0000259" key="14">
    <source>
        <dbReference type="PROSITE" id="PS51194"/>
    </source>
</evidence>
<dbReference type="GO" id="GO:0006401">
    <property type="term" value="P:RNA catabolic process"/>
    <property type="evidence" value="ECO:0007669"/>
    <property type="project" value="UniProtKB-UniRule"/>
</dbReference>
<dbReference type="GO" id="GO:0016887">
    <property type="term" value="F:ATP hydrolysis activity"/>
    <property type="evidence" value="ECO:0007669"/>
    <property type="project" value="RHEA"/>
</dbReference>
<dbReference type="InterPro" id="IPR012677">
    <property type="entry name" value="Nucleotide-bd_a/b_plait_sf"/>
</dbReference>
<gene>
    <name evidence="10" type="primary">deaD</name>
    <name evidence="10" type="synonym">csdA</name>
    <name evidence="16" type="ORF">E6C76_04900</name>
</gene>
<dbReference type="PROSITE" id="PS51192">
    <property type="entry name" value="HELICASE_ATP_BIND_1"/>
    <property type="match status" value="1"/>
</dbReference>
<evidence type="ECO:0000256" key="5">
    <source>
        <dbReference type="ARBA" id="ARBA00022806"/>
    </source>
</evidence>
<dbReference type="CDD" id="cd18787">
    <property type="entry name" value="SF2_C_DEAD"/>
    <property type="match status" value="1"/>
</dbReference>